<dbReference type="EMBL" id="JACAGC010000027">
    <property type="protein sequence ID" value="KAF6274631.1"/>
    <property type="molecule type" value="Genomic_DNA"/>
</dbReference>
<proteinExistence type="predicted"/>
<organism evidence="1 2">
    <name type="scientific">Rhinolophus ferrumequinum</name>
    <name type="common">Greater horseshoe bat</name>
    <dbReference type="NCBI Taxonomy" id="59479"/>
    <lineage>
        <taxon>Eukaryota</taxon>
        <taxon>Metazoa</taxon>
        <taxon>Chordata</taxon>
        <taxon>Craniata</taxon>
        <taxon>Vertebrata</taxon>
        <taxon>Euteleostomi</taxon>
        <taxon>Mammalia</taxon>
        <taxon>Eutheria</taxon>
        <taxon>Laurasiatheria</taxon>
        <taxon>Chiroptera</taxon>
        <taxon>Yinpterochiroptera</taxon>
        <taxon>Rhinolophoidea</taxon>
        <taxon>Rhinolophidae</taxon>
        <taxon>Rhinolophinae</taxon>
        <taxon>Rhinolophus</taxon>
    </lineage>
</organism>
<dbReference type="AlphaFoldDB" id="A0A7J7REQ3"/>
<comment type="caution">
    <text evidence="1">The sequence shown here is derived from an EMBL/GenBank/DDBJ whole genome shotgun (WGS) entry which is preliminary data.</text>
</comment>
<evidence type="ECO:0000313" key="1">
    <source>
        <dbReference type="EMBL" id="KAF6274631.1"/>
    </source>
</evidence>
<gene>
    <name evidence="1" type="ORF">mRhiFer1_009468</name>
</gene>
<dbReference type="Proteomes" id="UP000585614">
    <property type="component" value="Unassembled WGS sequence"/>
</dbReference>
<sequence>MMSYLSLYTQHITATCNQYNKIVNEIFTFFFPHESLGIGVYLVLPAHLNQHSANFRPQRLLCGTAQLYPTAGQALPRKLFVTPAAMRLTKASLEPQNSLGSGNMRAKATRALILPVVSSVDFFTRTFFTTKT</sequence>
<evidence type="ECO:0000313" key="2">
    <source>
        <dbReference type="Proteomes" id="UP000585614"/>
    </source>
</evidence>
<reference evidence="1 2" key="1">
    <citation type="journal article" date="2020" name="Nature">
        <title>Six reference-quality genomes reveal evolution of bat adaptations.</title>
        <authorList>
            <person name="Jebb D."/>
            <person name="Huang Z."/>
            <person name="Pippel M."/>
            <person name="Hughes G.M."/>
            <person name="Lavrichenko K."/>
            <person name="Devanna P."/>
            <person name="Winkler S."/>
            <person name="Jermiin L.S."/>
            <person name="Skirmuntt E.C."/>
            <person name="Katzourakis A."/>
            <person name="Burkitt-Gray L."/>
            <person name="Ray D.A."/>
            <person name="Sullivan K.A.M."/>
            <person name="Roscito J.G."/>
            <person name="Kirilenko B.M."/>
            <person name="Davalos L.M."/>
            <person name="Corthals A.P."/>
            <person name="Power M.L."/>
            <person name="Jones G."/>
            <person name="Ransome R.D."/>
            <person name="Dechmann D.K.N."/>
            <person name="Locatelli A.G."/>
            <person name="Puechmaille S.J."/>
            <person name="Fedrigo O."/>
            <person name="Jarvis E.D."/>
            <person name="Hiller M."/>
            <person name="Vernes S.C."/>
            <person name="Myers E.W."/>
            <person name="Teeling E.C."/>
        </authorList>
    </citation>
    <scope>NUCLEOTIDE SEQUENCE [LARGE SCALE GENOMIC DNA]</scope>
    <source>
        <strain evidence="1">MRhiFer1</strain>
        <tissue evidence="1">Lung</tissue>
    </source>
</reference>
<protein>
    <submittedName>
        <fullName evidence="1">Uncharacterized protein</fullName>
    </submittedName>
</protein>
<name>A0A7J7REQ3_RHIFE</name>
<accession>A0A7J7REQ3</accession>